<dbReference type="Gene3D" id="1.10.10.60">
    <property type="entry name" value="Homeodomain-like"/>
    <property type="match status" value="1"/>
</dbReference>
<reference evidence="1 2" key="1">
    <citation type="submission" date="2021-06" db="EMBL/GenBank/DDBJ databases">
        <authorList>
            <person name="Kallberg Y."/>
            <person name="Tangrot J."/>
            <person name="Rosling A."/>
        </authorList>
    </citation>
    <scope>NUCLEOTIDE SEQUENCE [LARGE SCALE GENOMIC DNA]</scope>
    <source>
        <strain evidence="1 2">120-4 pot B 10/14</strain>
    </source>
</reference>
<name>A0ABN7X612_GIGMA</name>
<dbReference type="InterPro" id="IPR050863">
    <property type="entry name" value="CenT-Element_Derived"/>
</dbReference>
<protein>
    <submittedName>
        <fullName evidence="1">26693_t:CDS:1</fullName>
    </submittedName>
</protein>
<comment type="caution">
    <text evidence="1">The sequence shown here is derived from an EMBL/GenBank/DDBJ whole genome shotgun (WGS) entry which is preliminary data.</text>
</comment>
<dbReference type="PANTHER" id="PTHR19303">
    <property type="entry name" value="TRANSPOSON"/>
    <property type="match status" value="1"/>
</dbReference>
<sequence length="81" mass="9304">LSSSSQAKKFANQFEITGFNASDSWLINFKKRNIISSYQCQGEASSVPLEDILKFCLELQDVLQNYEPKDIFNCDETALFW</sequence>
<organism evidence="1 2">
    <name type="scientific">Gigaspora margarita</name>
    <dbReference type="NCBI Taxonomy" id="4874"/>
    <lineage>
        <taxon>Eukaryota</taxon>
        <taxon>Fungi</taxon>
        <taxon>Fungi incertae sedis</taxon>
        <taxon>Mucoromycota</taxon>
        <taxon>Glomeromycotina</taxon>
        <taxon>Glomeromycetes</taxon>
        <taxon>Diversisporales</taxon>
        <taxon>Gigasporaceae</taxon>
        <taxon>Gigaspora</taxon>
    </lineage>
</organism>
<evidence type="ECO:0000313" key="2">
    <source>
        <dbReference type="Proteomes" id="UP000789901"/>
    </source>
</evidence>
<proteinExistence type="predicted"/>
<evidence type="ECO:0000313" key="1">
    <source>
        <dbReference type="EMBL" id="CAG8848027.1"/>
    </source>
</evidence>
<keyword evidence="2" id="KW-1185">Reference proteome</keyword>
<dbReference type="EMBL" id="CAJVQB010090291">
    <property type="protein sequence ID" value="CAG8848027.1"/>
    <property type="molecule type" value="Genomic_DNA"/>
</dbReference>
<accession>A0ABN7X612</accession>
<feature type="non-terminal residue" evidence="1">
    <location>
        <position position="1"/>
    </location>
</feature>
<dbReference type="Proteomes" id="UP000789901">
    <property type="component" value="Unassembled WGS sequence"/>
</dbReference>
<gene>
    <name evidence="1" type="ORF">GMARGA_LOCUS38976</name>
</gene>
<dbReference type="PANTHER" id="PTHR19303:SF73">
    <property type="entry name" value="PROTEIN PDC2"/>
    <property type="match status" value="1"/>
</dbReference>